<accession>A0A0W0U632</accession>
<dbReference type="STRING" id="45065.Lgee_0581"/>
<dbReference type="AlphaFoldDB" id="A0A0W0U632"/>
<comment type="caution">
    <text evidence="1">The sequence shown here is derived from an EMBL/GenBank/DDBJ whole genome shotgun (WGS) entry which is preliminary data.</text>
</comment>
<proteinExistence type="predicted"/>
<protein>
    <submittedName>
        <fullName evidence="1">Uncharacterized protein</fullName>
    </submittedName>
</protein>
<dbReference type="OrthoDB" id="5645169at2"/>
<gene>
    <name evidence="1" type="ORF">Lgee_0581</name>
</gene>
<evidence type="ECO:0000313" key="1">
    <source>
        <dbReference type="EMBL" id="KTD03031.1"/>
    </source>
</evidence>
<keyword evidence="2" id="KW-1185">Reference proteome</keyword>
<dbReference type="RefSeq" id="WP_028385793.1">
    <property type="nucleotide sequence ID" value="NZ_CAAAHN010000002.1"/>
</dbReference>
<name>A0A0W0U632_9GAMM</name>
<sequence length="156" mass="17027">MRFIFALLMFFLPLQLLAADTMPKHCRPLKVAVEPFAPGSKTPALLFIRNHSSTDLWITHPVTNPGASAGFSSRLMPGQWSALALNKPKFAISCIESIPGHEQQVPCEGVIDACMMKKVTFPENLSGTFWAGEDMALGALIDYLGSRGIRLPADAR</sequence>
<dbReference type="Proteomes" id="UP000054785">
    <property type="component" value="Unassembled WGS sequence"/>
</dbReference>
<reference evidence="1 2" key="1">
    <citation type="submission" date="2015-11" db="EMBL/GenBank/DDBJ databases">
        <title>Genomic analysis of 38 Legionella species identifies large and diverse effector repertoires.</title>
        <authorList>
            <person name="Burstein D."/>
            <person name="Amaro F."/>
            <person name="Zusman T."/>
            <person name="Lifshitz Z."/>
            <person name="Cohen O."/>
            <person name="Gilbert J.A."/>
            <person name="Pupko T."/>
            <person name="Shuman H.A."/>
            <person name="Segal G."/>
        </authorList>
    </citation>
    <scope>NUCLEOTIDE SEQUENCE [LARGE SCALE GENOMIC DNA]</scope>
    <source>
        <strain evidence="1 2">ATCC 49504</strain>
    </source>
</reference>
<organism evidence="1 2">
    <name type="scientific">Legionella geestiana</name>
    <dbReference type="NCBI Taxonomy" id="45065"/>
    <lineage>
        <taxon>Bacteria</taxon>
        <taxon>Pseudomonadati</taxon>
        <taxon>Pseudomonadota</taxon>
        <taxon>Gammaproteobacteria</taxon>
        <taxon>Legionellales</taxon>
        <taxon>Legionellaceae</taxon>
        <taxon>Legionella</taxon>
    </lineage>
</organism>
<dbReference type="PATRIC" id="fig|45065.4.peg.623"/>
<evidence type="ECO:0000313" key="2">
    <source>
        <dbReference type="Proteomes" id="UP000054785"/>
    </source>
</evidence>
<dbReference type="EMBL" id="LNYC01000014">
    <property type="protein sequence ID" value="KTD03031.1"/>
    <property type="molecule type" value="Genomic_DNA"/>
</dbReference>